<organism evidence="1 2">
    <name type="scientific">Umbelopsis vinacea</name>
    <dbReference type="NCBI Taxonomy" id="44442"/>
    <lineage>
        <taxon>Eukaryota</taxon>
        <taxon>Fungi</taxon>
        <taxon>Fungi incertae sedis</taxon>
        <taxon>Mucoromycota</taxon>
        <taxon>Mucoromycotina</taxon>
        <taxon>Umbelopsidomycetes</taxon>
        <taxon>Umbelopsidales</taxon>
        <taxon>Umbelopsidaceae</taxon>
        <taxon>Umbelopsis</taxon>
    </lineage>
</organism>
<gene>
    <name evidence="1" type="ORF">INT44_006568</name>
</gene>
<reference evidence="1" key="1">
    <citation type="submission" date="2020-12" db="EMBL/GenBank/DDBJ databases">
        <title>Metabolic potential, ecology and presence of endohyphal bacteria is reflected in genomic diversity of Mucoromycotina.</title>
        <authorList>
            <person name="Muszewska A."/>
            <person name="Okrasinska A."/>
            <person name="Steczkiewicz K."/>
            <person name="Drgas O."/>
            <person name="Orlowska M."/>
            <person name="Perlinska-Lenart U."/>
            <person name="Aleksandrzak-Piekarczyk T."/>
            <person name="Szatraj K."/>
            <person name="Zielenkiewicz U."/>
            <person name="Pilsyk S."/>
            <person name="Malc E."/>
            <person name="Mieczkowski P."/>
            <person name="Kruszewska J.S."/>
            <person name="Biernat P."/>
            <person name="Pawlowska J."/>
        </authorList>
    </citation>
    <scope>NUCLEOTIDE SEQUENCE</scope>
    <source>
        <strain evidence="1">WA0000051536</strain>
    </source>
</reference>
<dbReference type="Proteomes" id="UP000612746">
    <property type="component" value="Unassembled WGS sequence"/>
</dbReference>
<comment type="caution">
    <text evidence="1">The sequence shown here is derived from an EMBL/GenBank/DDBJ whole genome shotgun (WGS) entry which is preliminary data.</text>
</comment>
<evidence type="ECO:0000313" key="2">
    <source>
        <dbReference type="Proteomes" id="UP000612746"/>
    </source>
</evidence>
<name>A0A8H7UE88_9FUNG</name>
<evidence type="ECO:0000313" key="1">
    <source>
        <dbReference type="EMBL" id="KAG2179720.1"/>
    </source>
</evidence>
<proteinExistence type="predicted"/>
<sequence length="226" mass="25962">MLVAKTEVAPAPLRWYADGETLVYQDVIFHLSDLYQIVLKKIAEARKIFDEDLCLSGRSNPACDIPSLDLRLLVDNWDAASPGHSFLTDPRNASYLEPLQDWLITRVMKKNVLFNTFWTQTAEGNWEVSADAVQQYEDAVQRFLRAIMVPFFIGTGQHGRRTEFISIKWRNTTLTTRKLFLHDGQTLFVLSYHKTRSRTNGSRWIARVLLPEVAQLVTLVTAYITI</sequence>
<keyword evidence="2" id="KW-1185">Reference proteome</keyword>
<dbReference type="EMBL" id="JAEPRA010000010">
    <property type="protein sequence ID" value="KAG2179720.1"/>
    <property type="molecule type" value="Genomic_DNA"/>
</dbReference>
<dbReference type="AlphaFoldDB" id="A0A8H7UE88"/>
<protein>
    <submittedName>
        <fullName evidence="1">Uncharacterized protein</fullName>
    </submittedName>
</protein>
<accession>A0A8H7UE88</accession>
<dbReference type="OrthoDB" id="5097021at2759"/>